<feature type="compositionally biased region" description="Low complexity" evidence="9">
    <location>
        <begin position="335"/>
        <end position="388"/>
    </location>
</feature>
<feature type="compositionally biased region" description="Low complexity" evidence="9">
    <location>
        <begin position="536"/>
        <end position="621"/>
    </location>
</feature>
<evidence type="ECO:0000256" key="9">
    <source>
        <dbReference type="SAM" id="MobiDB-lite"/>
    </source>
</evidence>
<dbReference type="InterPro" id="IPR036573">
    <property type="entry name" value="CBM_sf_5/12"/>
</dbReference>
<dbReference type="EC" id="3.2.1.14" evidence="2"/>
<name>A0A5C2SEE0_9APHY</name>
<protein>
    <recommendedName>
        <fullName evidence="2">chitinase</fullName>
        <ecNumber evidence="2">3.2.1.14</ecNumber>
    </recommendedName>
</protein>
<evidence type="ECO:0000256" key="1">
    <source>
        <dbReference type="ARBA" id="ARBA00000822"/>
    </source>
</evidence>
<dbReference type="Gene3D" id="2.10.10.20">
    <property type="entry name" value="Carbohydrate-binding module superfamily 5/12"/>
    <property type="match status" value="1"/>
</dbReference>
<evidence type="ECO:0000256" key="5">
    <source>
        <dbReference type="ARBA" id="ARBA00023277"/>
    </source>
</evidence>
<feature type="chain" id="PRO_5022803475" description="chitinase" evidence="10">
    <location>
        <begin position="25"/>
        <end position="635"/>
    </location>
</feature>
<dbReference type="GO" id="GO:0005576">
    <property type="term" value="C:extracellular region"/>
    <property type="evidence" value="ECO:0007669"/>
    <property type="project" value="InterPro"/>
</dbReference>
<keyword evidence="5" id="KW-0119">Carbohydrate metabolism</keyword>
<keyword evidence="6 8" id="KW-0326">Glycosidase</keyword>
<dbReference type="PROSITE" id="PS01095">
    <property type="entry name" value="GH18_1"/>
    <property type="match status" value="1"/>
</dbReference>
<evidence type="ECO:0000256" key="10">
    <source>
        <dbReference type="SAM" id="SignalP"/>
    </source>
</evidence>
<evidence type="ECO:0000256" key="7">
    <source>
        <dbReference type="ARBA" id="ARBA00023326"/>
    </source>
</evidence>
<feature type="compositionally biased region" description="Acidic residues" evidence="9">
    <location>
        <begin position="440"/>
        <end position="461"/>
    </location>
</feature>
<dbReference type="InterPro" id="IPR050542">
    <property type="entry name" value="Glycosyl_Hydrlase18_Chitinase"/>
</dbReference>
<keyword evidence="7" id="KW-0624">Polysaccharide degradation</keyword>
<evidence type="ECO:0000256" key="3">
    <source>
        <dbReference type="ARBA" id="ARBA00022801"/>
    </source>
</evidence>
<dbReference type="Gene3D" id="3.20.20.80">
    <property type="entry name" value="Glycosidases"/>
    <property type="match status" value="1"/>
</dbReference>
<organism evidence="12 13">
    <name type="scientific">Lentinus tigrinus ALCF2SS1-6</name>
    <dbReference type="NCBI Taxonomy" id="1328759"/>
    <lineage>
        <taxon>Eukaryota</taxon>
        <taxon>Fungi</taxon>
        <taxon>Dikarya</taxon>
        <taxon>Basidiomycota</taxon>
        <taxon>Agaricomycotina</taxon>
        <taxon>Agaricomycetes</taxon>
        <taxon>Polyporales</taxon>
        <taxon>Polyporaceae</taxon>
        <taxon>Lentinus</taxon>
    </lineage>
</organism>
<dbReference type="SUPFAM" id="SSF51445">
    <property type="entry name" value="(Trans)glycosidases"/>
    <property type="match status" value="1"/>
</dbReference>
<dbReference type="InterPro" id="IPR003610">
    <property type="entry name" value="CBM5/12"/>
</dbReference>
<dbReference type="InterPro" id="IPR001579">
    <property type="entry name" value="Glyco_hydro_18_chit_AS"/>
</dbReference>
<evidence type="ECO:0000313" key="13">
    <source>
        <dbReference type="Proteomes" id="UP000313359"/>
    </source>
</evidence>
<dbReference type="GO" id="GO:0000272">
    <property type="term" value="P:polysaccharide catabolic process"/>
    <property type="evidence" value="ECO:0007669"/>
    <property type="project" value="UniProtKB-KW"/>
</dbReference>
<evidence type="ECO:0000256" key="6">
    <source>
        <dbReference type="ARBA" id="ARBA00023295"/>
    </source>
</evidence>
<reference evidence="12" key="1">
    <citation type="journal article" date="2018" name="Genome Biol. Evol.">
        <title>Genomics and development of Lentinus tigrinus, a white-rot wood-decaying mushroom with dimorphic fruiting bodies.</title>
        <authorList>
            <person name="Wu B."/>
            <person name="Xu Z."/>
            <person name="Knudson A."/>
            <person name="Carlson A."/>
            <person name="Chen N."/>
            <person name="Kovaka S."/>
            <person name="LaButti K."/>
            <person name="Lipzen A."/>
            <person name="Pennachio C."/>
            <person name="Riley R."/>
            <person name="Schakwitz W."/>
            <person name="Umezawa K."/>
            <person name="Ohm R.A."/>
            <person name="Grigoriev I.V."/>
            <person name="Nagy L.G."/>
            <person name="Gibbons J."/>
            <person name="Hibbett D."/>
        </authorList>
    </citation>
    <scope>NUCLEOTIDE SEQUENCE [LARGE SCALE GENOMIC DNA]</scope>
    <source>
        <strain evidence="12">ALCF2SS1-6</strain>
    </source>
</reference>
<feature type="signal peptide" evidence="10">
    <location>
        <begin position="1"/>
        <end position="24"/>
    </location>
</feature>
<dbReference type="SMART" id="SM00495">
    <property type="entry name" value="ChtBD3"/>
    <property type="match status" value="1"/>
</dbReference>
<feature type="region of interest" description="Disordered" evidence="9">
    <location>
        <begin position="535"/>
        <end position="635"/>
    </location>
</feature>
<dbReference type="PANTHER" id="PTHR45708">
    <property type="entry name" value="ENDOCHITINASE"/>
    <property type="match status" value="1"/>
</dbReference>
<dbReference type="GO" id="GO:0030246">
    <property type="term" value="F:carbohydrate binding"/>
    <property type="evidence" value="ECO:0007669"/>
    <property type="project" value="InterPro"/>
</dbReference>
<dbReference type="GO" id="GO:0006032">
    <property type="term" value="P:chitin catabolic process"/>
    <property type="evidence" value="ECO:0007669"/>
    <property type="project" value="UniProtKB-KW"/>
</dbReference>
<dbReference type="OrthoDB" id="2755422at2759"/>
<feature type="region of interest" description="Disordered" evidence="9">
    <location>
        <begin position="324"/>
        <end position="497"/>
    </location>
</feature>
<keyword evidence="3 8" id="KW-0378">Hydrolase</keyword>
<keyword evidence="4" id="KW-0146">Chitin degradation</keyword>
<dbReference type="Proteomes" id="UP000313359">
    <property type="component" value="Unassembled WGS sequence"/>
</dbReference>
<feature type="compositionally biased region" description="Polar residues" evidence="9">
    <location>
        <begin position="389"/>
        <end position="435"/>
    </location>
</feature>
<gene>
    <name evidence="12" type="ORF">L227DRAFT_653945</name>
</gene>
<dbReference type="PANTHER" id="PTHR45708:SF49">
    <property type="entry name" value="ENDOCHITINASE"/>
    <property type="match status" value="1"/>
</dbReference>
<proteinExistence type="predicted"/>
<feature type="compositionally biased region" description="Gly residues" evidence="9">
    <location>
        <begin position="324"/>
        <end position="334"/>
    </location>
</feature>
<evidence type="ECO:0000256" key="8">
    <source>
        <dbReference type="RuleBase" id="RU000489"/>
    </source>
</evidence>
<evidence type="ECO:0000259" key="11">
    <source>
        <dbReference type="PROSITE" id="PS51910"/>
    </source>
</evidence>
<keyword evidence="10" id="KW-0732">Signal</keyword>
<dbReference type="InterPro" id="IPR001223">
    <property type="entry name" value="Glyco_hydro18_cat"/>
</dbReference>
<evidence type="ECO:0000313" key="12">
    <source>
        <dbReference type="EMBL" id="RPD59686.1"/>
    </source>
</evidence>
<dbReference type="CDD" id="cd12215">
    <property type="entry name" value="ChiC_BD"/>
    <property type="match status" value="1"/>
</dbReference>
<sequence length="635" mass="64155">MAMRRIISALTVLSLSAWRGCAAAGKFDLSRSDNIALYWGQSNLPLSDVCKNDDVNIIPISFLTNADGQGTINLAGNCNGPAFPGTGLLDCHQFEQDIKDCQSAGKIVVMSLGGAGGSISFSSDDEAKAFGESFYKNFLGGNSSTRPFGDAILDGIDLDLESPGTHRATFVNHTLDYAKQQGDNRKYYITGAPQCPCEDANMKDVMASAPFDAVFVQFYNNPPCQLTQDVNMKTFNFGQWFGWFKGVATLNKDTKIFVGAPGDPSAAGSGYADSAALAKYIDAIRKNSTAPMFGGMMFWDAPSAMNNKQDPGFLHNVKKALTAGGAGSPSGGSSGTVPSATSGSASASGPASSATDASSAADGSATGTTGAASATGDSTTIAATGTASDPTSTAVDGSSDTGGSAIPTSGTSDGPIATTSGTDASQTTSQMSTPTGGSGDDGDDSDDSDCDDGDGDEDGDESSQAAGPTATPTASSGAPVTCTPPPSDCSGVPDWQKSQQYQKCASVRYQGQLYEAASWVTSNEPGTIDVWKLIGSCPGSSAGSSPDSSTPSSTGSFMSSSTDSSTLSSFASATDSSTTSLVSPSGSSSALSTDLSTASATGSSVGSTATSGSQSTVSSSQPERRLFGARARHAE</sequence>
<dbReference type="AlphaFoldDB" id="A0A5C2SEE0"/>
<keyword evidence="13" id="KW-1185">Reference proteome</keyword>
<comment type="catalytic activity">
    <reaction evidence="1">
        <text>Random endo-hydrolysis of N-acetyl-beta-D-glucosaminide (1-&gt;4)-beta-linkages in chitin and chitodextrins.</text>
        <dbReference type="EC" id="3.2.1.14"/>
    </reaction>
</comment>
<evidence type="ECO:0000256" key="4">
    <source>
        <dbReference type="ARBA" id="ARBA00023024"/>
    </source>
</evidence>
<dbReference type="EMBL" id="ML122269">
    <property type="protein sequence ID" value="RPD59686.1"/>
    <property type="molecule type" value="Genomic_DNA"/>
</dbReference>
<feature type="compositionally biased region" description="Low complexity" evidence="9">
    <location>
        <begin position="462"/>
        <end position="479"/>
    </location>
</feature>
<dbReference type="PROSITE" id="PS51910">
    <property type="entry name" value="GH18_2"/>
    <property type="match status" value="1"/>
</dbReference>
<dbReference type="SUPFAM" id="SSF51055">
    <property type="entry name" value="Carbohydrate binding domain"/>
    <property type="match status" value="1"/>
</dbReference>
<feature type="domain" description="GH18" evidence="11">
    <location>
        <begin position="33"/>
        <end position="324"/>
    </location>
</feature>
<feature type="compositionally biased region" description="Basic and acidic residues" evidence="9">
    <location>
        <begin position="622"/>
        <end position="635"/>
    </location>
</feature>
<dbReference type="InterPro" id="IPR017853">
    <property type="entry name" value="GH"/>
</dbReference>
<accession>A0A5C2SEE0</accession>
<evidence type="ECO:0000256" key="2">
    <source>
        <dbReference type="ARBA" id="ARBA00012729"/>
    </source>
</evidence>
<dbReference type="STRING" id="1328759.A0A5C2SEE0"/>
<dbReference type="Pfam" id="PF00704">
    <property type="entry name" value="Glyco_hydro_18"/>
    <property type="match status" value="1"/>
</dbReference>
<dbReference type="GO" id="GO:0008843">
    <property type="term" value="F:endochitinase activity"/>
    <property type="evidence" value="ECO:0007669"/>
    <property type="project" value="UniProtKB-EC"/>
</dbReference>